<keyword evidence="3" id="KW-1185">Reference proteome</keyword>
<evidence type="ECO:0000313" key="2">
    <source>
        <dbReference type="EMBL" id="ONM50685.1"/>
    </source>
</evidence>
<comment type="caution">
    <text evidence="2">The sequence shown here is derived from an EMBL/GenBank/DDBJ whole genome shotgun (WGS) entry which is preliminary data.</text>
</comment>
<accession>A0A1V2TMF1</accession>
<sequence length="111" mass="11335">MHHRSGAVRETGRPRDRGAGGRLVKLARGISGIVAAGVVLLAFVVVGAAFLGARRGFPGPGGVSVIWHVVIAAIAIAAQVFSDRQRGAAAFAASAAVVLAAGVLLWTQWWG</sequence>
<evidence type="ECO:0000313" key="3">
    <source>
        <dbReference type="Proteomes" id="UP000188836"/>
    </source>
</evidence>
<organism evidence="2 3">
    <name type="scientific">Nocardia donostiensis</name>
    <dbReference type="NCBI Taxonomy" id="1538463"/>
    <lineage>
        <taxon>Bacteria</taxon>
        <taxon>Bacillati</taxon>
        <taxon>Actinomycetota</taxon>
        <taxon>Actinomycetes</taxon>
        <taxon>Mycobacteriales</taxon>
        <taxon>Nocardiaceae</taxon>
        <taxon>Nocardia</taxon>
    </lineage>
</organism>
<dbReference type="EMBL" id="MUMY01000001">
    <property type="protein sequence ID" value="ONM50685.1"/>
    <property type="molecule type" value="Genomic_DNA"/>
</dbReference>
<dbReference type="AlphaFoldDB" id="A0A1V2TMF1"/>
<evidence type="ECO:0000256" key="1">
    <source>
        <dbReference type="SAM" id="Phobius"/>
    </source>
</evidence>
<feature type="transmembrane region" description="Helical" evidence="1">
    <location>
        <begin position="88"/>
        <end position="109"/>
    </location>
</feature>
<keyword evidence="1" id="KW-0472">Membrane</keyword>
<protein>
    <submittedName>
        <fullName evidence="2">Uncharacterized protein</fullName>
    </submittedName>
</protein>
<gene>
    <name evidence="2" type="ORF">B0T46_02040</name>
</gene>
<feature type="transmembrane region" description="Helical" evidence="1">
    <location>
        <begin position="65"/>
        <end position="81"/>
    </location>
</feature>
<keyword evidence="1" id="KW-1133">Transmembrane helix</keyword>
<keyword evidence="1" id="KW-0812">Transmembrane</keyword>
<feature type="transmembrane region" description="Helical" evidence="1">
    <location>
        <begin position="32"/>
        <end position="53"/>
    </location>
</feature>
<reference evidence="2 3" key="1">
    <citation type="journal article" date="2016" name="Antonie Van Leeuwenhoek">
        <title>Nocardia donostiensis sp. nov., isolated from human respiratory specimens.</title>
        <authorList>
            <person name="Ercibengoa M."/>
            <person name="Bell M."/>
            <person name="Marimon J.M."/>
            <person name="Humrighouse B."/>
            <person name="Klenk H.P."/>
            <person name="Potter G."/>
            <person name="Perez-Trallero E."/>
        </authorList>
    </citation>
    <scope>NUCLEOTIDE SEQUENCE [LARGE SCALE GENOMIC DNA]</scope>
    <source>
        <strain evidence="2 3">X1655</strain>
    </source>
</reference>
<dbReference type="Proteomes" id="UP000188836">
    <property type="component" value="Unassembled WGS sequence"/>
</dbReference>
<name>A0A1V2TMF1_9NOCA</name>
<proteinExistence type="predicted"/>
<dbReference type="STRING" id="1538463.B0T36_00145"/>